<dbReference type="EMBL" id="CP051167">
    <property type="protein sequence ID" value="QIZ70059.1"/>
    <property type="molecule type" value="Genomic_DNA"/>
</dbReference>
<feature type="chain" id="PRO_5026239766" evidence="1">
    <location>
        <begin position="28"/>
        <end position="139"/>
    </location>
</feature>
<feature type="signal peptide" evidence="1">
    <location>
        <begin position="1"/>
        <end position="27"/>
    </location>
</feature>
<evidence type="ECO:0000313" key="2">
    <source>
        <dbReference type="EMBL" id="QIZ70059.1"/>
    </source>
</evidence>
<accession>A0A6H1TXH7</accession>
<sequence length="139" mass="15246">MRPIKFLGWAIASCVLVGTLASLSAIANPPNQSDITGTHIWNNTVPQLGGETSSIDPQVLARASELASEIDSAKADYEAAERAAAEEPRRFARRQSRAECVNPYAERLNRLVEEARVFLDSIDEEQANILRGGPESRPW</sequence>
<reference evidence="2 3" key="1">
    <citation type="submission" date="2020-04" db="EMBL/GenBank/DDBJ databases">
        <authorList>
            <person name="Basu S."/>
            <person name="Maruthanayagam V."/>
            <person name="Chakraborty S."/>
            <person name="Pramanik A."/>
            <person name="Mukherjee J."/>
            <person name="Brink B."/>
        </authorList>
    </citation>
    <scope>NUCLEOTIDE SEQUENCE [LARGE SCALE GENOMIC DNA]</scope>
    <source>
        <strain evidence="2 3">AP17</strain>
    </source>
</reference>
<gene>
    <name evidence="2" type="ORF">HCG48_05320</name>
</gene>
<dbReference type="AlphaFoldDB" id="A0A6H1TXH7"/>
<name>A0A6H1TXH7_9CYAN</name>
<evidence type="ECO:0000313" key="3">
    <source>
        <dbReference type="Proteomes" id="UP000500857"/>
    </source>
</evidence>
<evidence type="ECO:0000256" key="1">
    <source>
        <dbReference type="SAM" id="SignalP"/>
    </source>
</evidence>
<dbReference type="RefSeq" id="WP_168568216.1">
    <property type="nucleotide sequence ID" value="NZ_CP051167.1"/>
</dbReference>
<dbReference type="Proteomes" id="UP000500857">
    <property type="component" value="Chromosome"/>
</dbReference>
<keyword evidence="1" id="KW-0732">Signal</keyword>
<organism evidence="2 3">
    <name type="scientific">Oxynema aestuarii AP17</name>
    <dbReference type="NCBI Taxonomy" id="2064643"/>
    <lineage>
        <taxon>Bacteria</taxon>
        <taxon>Bacillati</taxon>
        <taxon>Cyanobacteriota</taxon>
        <taxon>Cyanophyceae</taxon>
        <taxon>Oscillatoriophycideae</taxon>
        <taxon>Oscillatoriales</taxon>
        <taxon>Oscillatoriaceae</taxon>
        <taxon>Oxynema</taxon>
        <taxon>Oxynema aestuarii</taxon>
    </lineage>
</organism>
<protein>
    <submittedName>
        <fullName evidence="2">Uncharacterized protein</fullName>
    </submittedName>
</protein>
<proteinExistence type="predicted"/>
<dbReference type="KEGG" id="oxy:HCG48_05320"/>
<keyword evidence="3" id="KW-1185">Reference proteome</keyword>